<feature type="compositionally biased region" description="Polar residues" evidence="1">
    <location>
        <begin position="33"/>
        <end position="43"/>
    </location>
</feature>
<sequence length="1081" mass="115995">MSIANVSPQSVSLLSNVIVATPENPTQSPPSNPAESTLQSNAEALSPPPVKTIRQLLADQGSLRNLASKLRAISAPPGPRARFIHSLHTHVLTPNPESSYVSKEDKPLTLDALIKNLGFKLPRGPAEANALAHVLEQKAASLVLGNLGGALSWPIPMSRNDQVRLASFLFSPDTGVPGLPLPRDGKRTLGYLLSGSSVTPSDLQDPPKALQKLLDSPKALALGTALQTFFGGAFSDASIYDYVLAAIHIGLDPDASVSRQRNREDDIDLMQPAFLGRSPSTVVEHLTRRLINYGRATTDSAKLGAYLLLSKENPQYLIKDIPDHVTIGSQAWTGLTIAAQTIEAERPGAVAGMTFAQVMSYPVGTEDRSPATEYAQTKALVDWGVANGVISRNADDSYMPQQIERVRTEFNQQLDARLSASKELNREIPTLKEIALKELENRFGDLGALFEAKVLGTDAYNGESSQIGLVGTHSMLDIAMMGIPNLRPLVSSDPRIPIKALNENLKFDASVAFEEQFAASIKRKKDAVSTTIRHLVTELTLQEPDSLRSGKISFYQEGSYTLGTDLWGTTPGRHKPELILKTELRGVAQAYAINFNAGTIKRTSLDRAKVQESRQGNVVSATKEFKPAGMPSELTHEQPVSNVPLNSFNSLRAHAIADAFVAHLELDDPAIKEQARGQTTLDKLQGGPKPLSEFLLNLVPFRSAIVNFQNGNYGDGAFDLTLDVFGFLTAGLGTAGKLIKIGHSALSKGTKILKGAKVVGAATIGVLNPLSGLGDVAAGAVKLGDNGVRFLLAKGRQAVNQLKGATGSYNLLKAASKELGVVATGTYKVGEQAFECGAVLSNGKWYAFHPITGRAYGPALPMFNAKSIAMGGEMQNFRVLDNGLGMSEDMTKRGLRLTLDAHGAIPPGATSAYMDVNGNLLSPNEILDVLKAHNVDLNKYTEIRLTMCHSGEGAGQSFAAQLARLTHKPTEGFLGVMYGGGELEDVAARMFKNGGAKQREYIEQNINGQKKAVVKYQLSSVTPDGRGVYTGLPDYNPVRFDAAGVQMAAKPPRKAYTAEKVEVSTGERRHSDIDLSEYDLT</sequence>
<accession>A0A9Q3X3L1</accession>
<feature type="compositionally biased region" description="Basic and acidic residues" evidence="1">
    <location>
        <begin position="1057"/>
        <end position="1073"/>
    </location>
</feature>
<evidence type="ECO:0000313" key="3">
    <source>
        <dbReference type="Proteomes" id="UP000814207"/>
    </source>
</evidence>
<feature type="region of interest" description="Disordered" evidence="1">
    <location>
        <begin position="1057"/>
        <end position="1081"/>
    </location>
</feature>
<evidence type="ECO:0000256" key="1">
    <source>
        <dbReference type="SAM" id="MobiDB-lite"/>
    </source>
</evidence>
<gene>
    <name evidence="2" type="ORF">GIW73_14685</name>
</gene>
<comment type="caution">
    <text evidence="2">The sequence shown here is derived from an EMBL/GenBank/DDBJ whole genome shotgun (WGS) entry which is preliminary data.</text>
</comment>
<evidence type="ECO:0000313" key="2">
    <source>
        <dbReference type="EMBL" id="MCF5064185.1"/>
    </source>
</evidence>
<reference evidence="2" key="1">
    <citation type="submission" date="2019-11" db="EMBL/GenBank/DDBJ databases">
        <title>Epiphytic Pseudomonas syringae from cherry orchards.</title>
        <authorList>
            <person name="Hulin M.T."/>
        </authorList>
    </citation>
    <scope>NUCLEOTIDE SEQUENCE</scope>
    <source>
        <strain evidence="2">PA-6-9A</strain>
    </source>
</reference>
<dbReference type="Proteomes" id="UP000814207">
    <property type="component" value="Unassembled WGS sequence"/>
</dbReference>
<name>A0A9Q3X3L1_PSESX</name>
<proteinExistence type="predicted"/>
<dbReference type="EMBL" id="WKEU01000059">
    <property type="protein sequence ID" value="MCF5064185.1"/>
    <property type="molecule type" value="Genomic_DNA"/>
</dbReference>
<protein>
    <submittedName>
        <fullName evidence="2">Uncharacterized protein</fullName>
    </submittedName>
</protein>
<dbReference type="AlphaFoldDB" id="A0A9Q3X3L1"/>
<feature type="region of interest" description="Disordered" evidence="1">
    <location>
        <begin position="21"/>
        <end position="46"/>
    </location>
</feature>
<organism evidence="2 3">
    <name type="scientific">Pseudomonas syringae</name>
    <dbReference type="NCBI Taxonomy" id="317"/>
    <lineage>
        <taxon>Bacteria</taxon>
        <taxon>Pseudomonadati</taxon>
        <taxon>Pseudomonadota</taxon>
        <taxon>Gammaproteobacteria</taxon>
        <taxon>Pseudomonadales</taxon>
        <taxon>Pseudomonadaceae</taxon>
        <taxon>Pseudomonas</taxon>
    </lineage>
</organism>